<dbReference type="Proteomes" id="UP000199518">
    <property type="component" value="Unassembled WGS sequence"/>
</dbReference>
<feature type="domain" description="Activator of Hsp90 ATPase homologue 1/2-like C-terminal" evidence="2">
    <location>
        <begin position="51"/>
        <end position="146"/>
    </location>
</feature>
<dbReference type="STRING" id="1576369.SAMN05421753_12382"/>
<evidence type="ECO:0000256" key="1">
    <source>
        <dbReference type="ARBA" id="ARBA00006817"/>
    </source>
</evidence>
<comment type="similarity">
    <text evidence="1">Belongs to the AHA1 family.</text>
</comment>
<protein>
    <submittedName>
        <fullName evidence="3">Uncharacterized conserved protein YndB, AHSA1/START domain</fullName>
    </submittedName>
</protein>
<evidence type="ECO:0000259" key="2">
    <source>
        <dbReference type="Pfam" id="PF08327"/>
    </source>
</evidence>
<dbReference type="AlphaFoldDB" id="A0A1I3SAE1"/>
<gene>
    <name evidence="3" type="ORF">SAMN05421753_12382</name>
</gene>
<evidence type="ECO:0000313" key="3">
    <source>
        <dbReference type="EMBL" id="SFJ55803.1"/>
    </source>
</evidence>
<evidence type="ECO:0000313" key="4">
    <source>
        <dbReference type="Proteomes" id="UP000199518"/>
    </source>
</evidence>
<dbReference type="InterPro" id="IPR023393">
    <property type="entry name" value="START-like_dom_sf"/>
</dbReference>
<dbReference type="SUPFAM" id="SSF55961">
    <property type="entry name" value="Bet v1-like"/>
    <property type="match status" value="1"/>
</dbReference>
<dbReference type="RefSeq" id="WP_092056587.1">
    <property type="nucleotide sequence ID" value="NZ_FOQD01000023.1"/>
</dbReference>
<dbReference type="CDD" id="cd07814">
    <property type="entry name" value="SRPBCC_CalC_Aha1-like"/>
    <property type="match status" value="1"/>
</dbReference>
<keyword evidence="4" id="KW-1185">Reference proteome</keyword>
<dbReference type="Gene3D" id="3.30.530.20">
    <property type="match status" value="1"/>
</dbReference>
<name>A0A1I3SAE1_9PLAN</name>
<dbReference type="OrthoDB" id="268331at2"/>
<proteinExistence type="inferred from homology"/>
<dbReference type="EMBL" id="FOQD01000023">
    <property type="protein sequence ID" value="SFJ55803.1"/>
    <property type="molecule type" value="Genomic_DNA"/>
</dbReference>
<accession>A0A1I3SAE1</accession>
<sequence>MTSSIAAETPMQTVDIQKIIEIAAPIEIAFEAMLEELGPEAQLQDGSSYPFKLEPWPGGRWYRDLGDNTGHLWGHVQVIKPPKLLEICGPLMMSYPAMNHVQYRFTSEGNGTKLAFVHRGIGLISEQLREGMPGGWASWADRIRQRAERQAK</sequence>
<dbReference type="InterPro" id="IPR013538">
    <property type="entry name" value="ASHA1/2-like_C"/>
</dbReference>
<organism evidence="3 4">
    <name type="scientific">Planctomicrobium piriforme</name>
    <dbReference type="NCBI Taxonomy" id="1576369"/>
    <lineage>
        <taxon>Bacteria</taxon>
        <taxon>Pseudomonadati</taxon>
        <taxon>Planctomycetota</taxon>
        <taxon>Planctomycetia</taxon>
        <taxon>Planctomycetales</taxon>
        <taxon>Planctomycetaceae</taxon>
        <taxon>Planctomicrobium</taxon>
    </lineage>
</organism>
<dbReference type="Pfam" id="PF08327">
    <property type="entry name" value="AHSA1"/>
    <property type="match status" value="1"/>
</dbReference>
<reference evidence="4" key="1">
    <citation type="submission" date="2016-10" db="EMBL/GenBank/DDBJ databases">
        <authorList>
            <person name="Varghese N."/>
            <person name="Submissions S."/>
        </authorList>
    </citation>
    <scope>NUCLEOTIDE SEQUENCE [LARGE SCALE GENOMIC DNA]</scope>
    <source>
        <strain evidence="4">DSM 26348</strain>
    </source>
</reference>